<keyword evidence="2" id="KW-0520">NAD</keyword>
<dbReference type="InterPro" id="IPR029154">
    <property type="entry name" value="HIBADH-like_NADP-bd"/>
</dbReference>
<keyword evidence="1" id="KW-0560">Oxidoreductase</keyword>
<reference evidence="4 5" key="1">
    <citation type="journal article" date="2018" name="PLoS Genet.">
        <title>Population sequencing reveals clonal diversity and ancestral inbreeding in the grapevine cultivar Chardonnay.</title>
        <authorList>
            <person name="Roach M.J."/>
            <person name="Johnson D.L."/>
            <person name="Bohlmann J."/>
            <person name="van Vuuren H.J."/>
            <person name="Jones S.J."/>
            <person name="Pretorius I.S."/>
            <person name="Schmidt S.A."/>
            <person name="Borneman A.R."/>
        </authorList>
    </citation>
    <scope>NUCLEOTIDE SEQUENCE [LARGE SCALE GENOMIC DNA]</scope>
    <source>
        <strain evidence="5">cv. Chardonnay</strain>
        <tissue evidence="4">Leaf</tissue>
    </source>
</reference>
<dbReference type="SUPFAM" id="SSF48179">
    <property type="entry name" value="6-phosphogluconate dehydrogenase C-terminal domain-like"/>
    <property type="match status" value="1"/>
</dbReference>
<evidence type="ECO:0000313" key="5">
    <source>
        <dbReference type="Proteomes" id="UP000288805"/>
    </source>
</evidence>
<dbReference type="InterPro" id="IPR008927">
    <property type="entry name" value="6-PGluconate_DH-like_C_sf"/>
</dbReference>
<dbReference type="InterPro" id="IPR013328">
    <property type="entry name" value="6PGD_dom2"/>
</dbReference>
<dbReference type="Pfam" id="PF14833">
    <property type="entry name" value="NAD_binding_11"/>
    <property type="match status" value="1"/>
</dbReference>
<feature type="domain" description="3-hydroxyisobutyrate dehydrogenase-like NAD-binding" evidence="3">
    <location>
        <begin position="2"/>
        <end position="49"/>
    </location>
</feature>
<protein>
    <submittedName>
        <fullName evidence="4">Putative 3-hydroxyisobutyrate dehydrogenase, mitochondrial</fullName>
    </submittedName>
</protein>
<dbReference type="GO" id="GO:0016491">
    <property type="term" value="F:oxidoreductase activity"/>
    <property type="evidence" value="ECO:0007669"/>
    <property type="project" value="UniProtKB-KW"/>
</dbReference>
<name>A0A438HAL9_VITVI</name>
<sequence>MQAKDLNLAAESAKETGLTCPLTSQAKEIFVELCKEGHEAKDFSCVFRHYYSGKDEH</sequence>
<accession>A0A438HAL9</accession>
<evidence type="ECO:0000313" key="4">
    <source>
        <dbReference type="EMBL" id="RVW81498.1"/>
    </source>
</evidence>
<comment type="caution">
    <text evidence="4">The sequence shown here is derived from an EMBL/GenBank/DDBJ whole genome shotgun (WGS) entry which is preliminary data.</text>
</comment>
<evidence type="ECO:0000256" key="2">
    <source>
        <dbReference type="ARBA" id="ARBA00023027"/>
    </source>
</evidence>
<organism evidence="4 5">
    <name type="scientific">Vitis vinifera</name>
    <name type="common">Grape</name>
    <dbReference type="NCBI Taxonomy" id="29760"/>
    <lineage>
        <taxon>Eukaryota</taxon>
        <taxon>Viridiplantae</taxon>
        <taxon>Streptophyta</taxon>
        <taxon>Embryophyta</taxon>
        <taxon>Tracheophyta</taxon>
        <taxon>Spermatophyta</taxon>
        <taxon>Magnoliopsida</taxon>
        <taxon>eudicotyledons</taxon>
        <taxon>Gunneridae</taxon>
        <taxon>Pentapetalae</taxon>
        <taxon>rosids</taxon>
        <taxon>Vitales</taxon>
        <taxon>Vitaceae</taxon>
        <taxon>Viteae</taxon>
        <taxon>Vitis</taxon>
    </lineage>
</organism>
<dbReference type="GO" id="GO:0051287">
    <property type="term" value="F:NAD binding"/>
    <property type="evidence" value="ECO:0007669"/>
    <property type="project" value="InterPro"/>
</dbReference>
<dbReference type="PANTHER" id="PTHR22981:SF7">
    <property type="entry name" value="3-HYDROXYISOBUTYRATE DEHYDROGENASE, MITOCHONDRIAL"/>
    <property type="match status" value="1"/>
</dbReference>
<evidence type="ECO:0000259" key="3">
    <source>
        <dbReference type="Pfam" id="PF14833"/>
    </source>
</evidence>
<dbReference type="PANTHER" id="PTHR22981">
    <property type="entry name" value="3-HYDROXYISOBUTYRATE DEHYDROGENASE-RELATED"/>
    <property type="match status" value="1"/>
</dbReference>
<gene>
    <name evidence="4" type="primary">VvCHDp001121_1</name>
    <name evidence="4" type="ORF">CK203_051901</name>
</gene>
<dbReference type="AlphaFoldDB" id="A0A438HAL9"/>
<proteinExistence type="predicted"/>
<evidence type="ECO:0000256" key="1">
    <source>
        <dbReference type="ARBA" id="ARBA00023002"/>
    </source>
</evidence>
<dbReference type="Gene3D" id="1.10.1040.10">
    <property type="entry name" value="N-(1-d-carboxylethyl)-l-norvaline Dehydrogenase, domain 2"/>
    <property type="match status" value="1"/>
</dbReference>
<dbReference type="Proteomes" id="UP000288805">
    <property type="component" value="Unassembled WGS sequence"/>
</dbReference>
<dbReference type="EMBL" id="QGNW01000252">
    <property type="protein sequence ID" value="RVW81498.1"/>
    <property type="molecule type" value="Genomic_DNA"/>
</dbReference>